<dbReference type="Pfam" id="PF07238">
    <property type="entry name" value="PilZ"/>
    <property type="match status" value="1"/>
</dbReference>
<gene>
    <name evidence="2" type="ORF">FJD37_19720</name>
</gene>
<dbReference type="GO" id="GO:0035438">
    <property type="term" value="F:cyclic-di-GMP binding"/>
    <property type="evidence" value="ECO:0007669"/>
    <property type="project" value="InterPro"/>
</dbReference>
<dbReference type="Proteomes" id="UP000317901">
    <property type="component" value="Unassembled WGS sequence"/>
</dbReference>
<dbReference type="OrthoDB" id="6365490at2"/>
<organism evidence="2 3">
    <name type="scientific">Pseudomonas saxonica</name>
    <dbReference type="NCBI Taxonomy" id="2600598"/>
    <lineage>
        <taxon>Bacteria</taxon>
        <taxon>Pseudomonadati</taxon>
        <taxon>Pseudomonadota</taxon>
        <taxon>Gammaproteobacteria</taxon>
        <taxon>Pseudomonadales</taxon>
        <taxon>Pseudomonadaceae</taxon>
        <taxon>Pseudomonas</taxon>
    </lineage>
</organism>
<evidence type="ECO:0000259" key="1">
    <source>
        <dbReference type="Pfam" id="PF07238"/>
    </source>
</evidence>
<dbReference type="EMBL" id="VFIP01000050">
    <property type="protein sequence ID" value="TWR84595.1"/>
    <property type="molecule type" value="Genomic_DNA"/>
</dbReference>
<evidence type="ECO:0000313" key="3">
    <source>
        <dbReference type="Proteomes" id="UP000317901"/>
    </source>
</evidence>
<dbReference type="AlphaFoldDB" id="A0A5C5PV38"/>
<sequence length="194" mass="22078">MSTLNEEDRREYYRIEDLIALEITPLSDSDASSGEVLQDASPLFNLLSELHLSEFESQHLLRQISERDRTLSSYLKTLNKRVDLLSQIVAQTVLGKIGELQPVKLSEGGIEFHQKQPLPVDTHLSLKLVLMPQALGLLLRARVVTCRAEDEGYVIDTEFEALNDTQRQLLARYILQKQAQARRLAREQHESAAE</sequence>
<protein>
    <submittedName>
        <fullName evidence="2">PilZ domain-containing protein</fullName>
    </submittedName>
</protein>
<reference evidence="2 3" key="1">
    <citation type="submission" date="2019-06" db="EMBL/GenBank/DDBJ databases">
        <title>Pseudomonas bimorpha sp. nov. isolated from bovine raw milk and skim milk concentrate.</title>
        <authorList>
            <person name="Hofmann K."/>
            <person name="Huptas C."/>
            <person name="Doll E."/>
            <person name="Scherer S."/>
            <person name="Wenning M."/>
        </authorList>
    </citation>
    <scope>NUCLEOTIDE SEQUENCE [LARGE SCALE GENOMIC DNA]</scope>
    <source>
        <strain evidence="2 3">DSM 108990</strain>
    </source>
</reference>
<dbReference type="RefSeq" id="WP_146427087.1">
    <property type="nucleotide sequence ID" value="NZ_CP142033.1"/>
</dbReference>
<evidence type="ECO:0000313" key="2">
    <source>
        <dbReference type="EMBL" id="TWR84595.1"/>
    </source>
</evidence>
<dbReference type="Gene3D" id="2.40.10.220">
    <property type="entry name" value="predicted glycosyltransferase like domains"/>
    <property type="match status" value="1"/>
</dbReference>
<proteinExistence type="predicted"/>
<name>A0A5C5PV38_9PSED</name>
<accession>A0A5C5PV38</accession>
<feature type="domain" description="PilZ" evidence="1">
    <location>
        <begin position="103"/>
        <end position="176"/>
    </location>
</feature>
<comment type="caution">
    <text evidence="2">The sequence shown here is derived from an EMBL/GenBank/DDBJ whole genome shotgun (WGS) entry which is preliminary data.</text>
</comment>
<dbReference type="InterPro" id="IPR009875">
    <property type="entry name" value="PilZ_domain"/>
</dbReference>